<dbReference type="Gene3D" id="3.10.350.10">
    <property type="entry name" value="LysM domain"/>
    <property type="match status" value="1"/>
</dbReference>
<dbReference type="Proteomes" id="UP000249723">
    <property type="component" value="Unassembled WGS sequence"/>
</dbReference>
<feature type="compositionally biased region" description="Polar residues" evidence="1">
    <location>
        <begin position="142"/>
        <end position="157"/>
    </location>
</feature>
<feature type="region of interest" description="Disordered" evidence="1">
    <location>
        <begin position="496"/>
        <end position="533"/>
    </location>
</feature>
<feature type="compositionally biased region" description="Low complexity" evidence="1">
    <location>
        <begin position="514"/>
        <end position="525"/>
    </location>
</feature>
<dbReference type="STRING" id="289078.A0A2X0K912"/>
<dbReference type="InterPro" id="IPR018392">
    <property type="entry name" value="LysM"/>
</dbReference>
<evidence type="ECO:0000256" key="1">
    <source>
        <dbReference type="SAM" id="MobiDB-lite"/>
    </source>
</evidence>
<feature type="domain" description="LysM" evidence="2">
    <location>
        <begin position="226"/>
        <end position="270"/>
    </location>
</feature>
<dbReference type="CDD" id="cd00118">
    <property type="entry name" value="LysM"/>
    <property type="match status" value="1"/>
</dbReference>
<accession>A0A2X0K912</accession>
<feature type="compositionally biased region" description="Gly residues" evidence="1">
    <location>
        <begin position="7"/>
        <end position="19"/>
    </location>
</feature>
<feature type="compositionally biased region" description="Low complexity" evidence="1">
    <location>
        <begin position="87"/>
        <end position="122"/>
    </location>
</feature>
<dbReference type="OrthoDB" id="2107166at2759"/>
<evidence type="ECO:0000313" key="3">
    <source>
        <dbReference type="EMBL" id="SDA00170.1"/>
    </source>
</evidence>
<dbReference type="PROSITE" id="PS51782">
    <property type="entry name" value="LYSM"/>
    <property type="match status" value="1"/>
</dbReference>
<feature type="region of interest" description="Disordered" evidence="1">
    <location>
        <begin position="564"/>
        <end position="607"/>
    </location>
</feature>
<feature type="compositionally biased region" description="Polar residues" evidence="1">
    <location>
        <begin position="56"/>
        <end position="67"/>
    </location>
</feature>
<feature type="compositionally biased region" description="Low complexity" evidence="1">
    <location>
        <begin position="204"/>
        <end position="219"/>
    </location>
</feature>
<feature type="compositionally biased region" description="Low complexity" evidence="1">
    <location>
        <begin position="40"/>
        <end position="52"/>
    </location>
</feature>
<proteinExistence type="predicted"/>
<name>A0A2X0K912_9BASI</name>
<feature type="compositionally biased region" description="Low complexity" evidence="1">
    <location>
        <begin position="304"/>
        <end position="330"/>
    </location>
</feature>
<dbReference type="Pfam" id="PF01476">
    <property type="entry name" value="LysM"/>
    <property type="match status" value="1"/>
</dbReference>
<evidence type="ECO:0000259" key="2">
    <source>
        <dbReference type="PROSITE" id="PS51782"/>
    </source>
</evidence>
<protein>
    <submittedName>
        <fullName evidence="3">BZ3500_MvSof-1268-A1-R1_Chr9g10484 protein</fullName>
    </submittedName>
</protein>
<feature type="region of interest" description="Disordered" evidence="1">
    <location>
        <begin position="1"/>
        <end position="222"/>
    </location>
</feature>
<keyword evidence="4" id="KW-1185">Reference proteome</keyword>
<feature type="compositionally biased region" description="Polar residues" evidence="1">
    <location>
        <begin position="171"/>
        <end position="184"/>
    </location>
</feature>
<sequence>MSAHSRGGTGKGSGGGGMGWSTPETLSPRSYSPAKPTYPSSSATSSRFNSRAGSPIATTNMAATNAGPNHPLHLPPTPKSAQFPFASTSTATLGSTMTSSTSTSSFRLTPSSDAATAASSSTVLGEGGSGQSTVRIRRGHSPNPSVNSSGVFATTSIDADVTRPSLRRLTNETSSRVASPSTTAGVAAWSGNGGPGSGTDSTRASLDNLSRPSSSSRNPAAEREVVVHKLVKTDTLASICLKYGISAQALRSSNRLWPSDPIHLRATLNIPLDQCHLSSASAGIERIVREEDGNLVVWERDRPASTSTSTPTSELPSASASTLTSPWSTSNTIASSRNDIVSPRVRRVTSNLHEVNDSASSSTADLLNIWNNPEPPHSLLDDLDEDDAKTISLHPHSNDTVNGFGKGKGRAIDASPADYLSLTNNPFASPTFQNKLISITPDPPIARSRSSTMSSSTSSVNPFAVASPPTGSNGTAPDGLSKRTLTIERLPSSALSFFPPSANHSSPDRKEYLSSPFSSPQASHSIPSFDPWSNGHRTPALSKRKSSIFGPLVNTLARLTTLESGEEYARRSSASSTPAVAMTGAKNASSSSSSSSSSAGKQKAQRKGWDLTYFGQEEYASK</sequence>
<dbReference type="EMBL" id="FMWP01000107">
    <property type="protein sequence ID" value="SDA00170.1"/>
    <property type="molecule type" value="Genomic_DNA"/>
</dbReference>
<feature type="region of interest" description="Disordered" evidence="1">
    <location>
        <begin position="299"/>
        <end position="335"/>
    </location>
</feature>
<feature type="compositionally biased region" description="Low complexity" evidence="1">
    <location>
        <begin position="447"/>
        <end position="459"/>
    </location>
</feature>
<reference evidence="4" key="1">
    <citation type="submission" date="2016-10" db="EMBL/GenBank/DDBJ databases">
        <authorList>
            <person name="Jeantristanb JTB J.-T."/>
            <person name="Ricardo R."/>
        </authorList>
    </citation>
    <scope>NUCLEOTIDE SEQUENCE [LARGE SCALE GENOMIC DNA]</scope>
</reference>
<organism evidence="3 4">
    <name type="scientific">Microbotryum saponariae</name>
    <dbReference type="NCBI Taxonomy" id="289078"/>
    <lineage>
        <taxon>Eukaryota</taxon>
        <taxon>Fungi</taxon>
        <taxon>Dikarya</taxon>
        <taxon>Basidiomycota</taxon>
        <taxon>Pucciniomycotina</taxon>
        <taxon>Microbotryomycetes</taxon>
        <taxon>Microbotryales</taxon>
        <taxon>Microbotryaceae</taxon>
        <taxon>Microbotryum</taxon>
    </lineage>
</organism>
<feature type="compositionally biased region" description="Low complexity" evidence="1">
    <location>
        <begin position="589"/>
        <end position="598"/>
    </location>
</feature>
<gene>
    <name evidence="3" type="ORF">BZ3500_MVSOF-1268-A1-R1_CHR9G10484</name>
</gene>
<dbReference type="SMART" id="SM00257">
    <property type="entry name" value="LysM"/>
    <property type="match status" value="1"/>
</dbReference>
<dbReference type="AlphaFoldDB" id="A0A2X0K912"/>
<feature type="region of interest" description="Disordered" evidence="1">
    <location>
        <begin position="434"/>
        <end position="480"/>
    </location>
</feature>
<evidence type="ECO:0000313" key="4">
    <source>
        <dbReference type="Proteomes" id="UP000249723"/>
    </source>
</evidence>
<dbReference type="InterPro" id="IPR036779">
    <property type="entry name" value="LysM_dom_sf"/>
</dbReference>
<dbReference type="SUPFAM" id="SSF54106">
    <property type="entry name" value="LysM domain"/>
    <property type="match status" value="1"/>
</dbReference>